<comment type="caution">
    <text evidence="2">The sequence shown here is derived from an EMBL/GenBank/DDBJ whole genome shotgun (WGS) entry which is preliminary data.</text>
</comment>
<organism evidence="2 3">
    <name type="scientific">Araneus ventricosus</name>
    <name type="common">Orbweaver spider</name>
    <name type="synonym">Epeira ventricosa</name>
    <dbReference type="NCBI Taxonomy" id="182803"/>
    <lineage>
        <taxon>Eukaryota</taxon>
        <taxon>Metazoa</taxon>
        <taxon>Ecdysozoa</taxon>
        <taxon>Arthropoda</taxon>
        <taxon>Chelicerata</taxon>
        <taxon>Arachnida</taxon>
        <taxon>Araneae</taxon>
        <taxon>Araneomorphae</taxon>
        <taxon>Entelegynae</taxon>
        <taxon>Araneoidea</taxon>
        <taxon>Araneidae</taxon>
        <taxon>Araneus</taxon>
    </lineage>
</organism>
<name>A0A4Y2AF22_ARAVE</name>
<evidence type="ECO:0000313" key="2">
    <source>
        <dbReference type="EMBL" id="GBL78451.1"/>
    </source>
</evidence>
<gene>
    <name evidence="2" type="ORF">AVEN_42944_1</name>
</gene>
<reference evidence="2 3" key="1">
    <citation type="journal article" date="2019" name="Sci. Rep.">
        <title>Orb-weaving spider Araneus ventricosus genome elucidates the spidroin gene catalogue.</title>
        <authorList>
            <person name="Kono N."/>
            <person name="Nakamura H."/>
            <person name="Ohtoshi R."/>
            <person name="Moran D.A.P."/>
            <person name="Shinohara A."/>
            <person name="Yoshida Y."/>
            <person name="Fujiwara M."/>
            <person name="Mori M."/>
            <person name="Tomita M."/>
            <person name="Arakawa K."/>
        </authorList>
    </citation>
    <scope>NUCLEOTIDE SEQUENCE [LARGE SCALE GENOMIC DNA]</scope>
</reference>
<proteinExistence type="predicted"/>
<dbReference type="EMBL" id="BGPR01000015">
    <property type="protein sequence ID" value="GBL78451.1"/>
    <property type="molecule type" value="Genomic_DNA"/>
</dbReference>
<feature type="compositionally biased region" description="Basic and acidic residues" evidence="1">
    <location>
        <begin position="13"/>
        <end position="23"/>
    </location>
</feature>
<sequence>MESPFVYPRGKKGKVETQKEGTKLRKRIKHKKIMNSVTSKEDMLLRRPFSPNKPGYIKIKSSLDRDKAFQESKMKPYNY</sequence>
<keyword evidence="3" id="KW-1185">Reference proteome</keyword>
<protein>
    <submittedName>
        <fullName evidence="2">Uncharacterized protein</fullName>
    </submittedName>
</protein>
<evidence type="ECO:0000256" key="1">
    <source>
        <dbReference type="SAM" id="MobiDB-lite"/>
    </source>
</evidence>
<accession>A0A4Y2AF22</accession>
<dbReference type="Proteomes" id="UP000499080">
    <property type="component" value="Unassembled WGS sequence"/>
</dbReference>
<dbReference type="AlphaFoldDB" id="A0A4Y2AF22"/>
<feature type="region of interest" description="Disordered" evidence="1">
    <location>
        <begin position="1"/>
        <end position="25"/>
    </location>
</feature>
<evidence type="ECO:0000313" key="3">
    <source>
        <dbReference type="Proteomes" id="UP000499080"/>
    </source>
</evidence>